<comment type="function">
    <text evidence="7">Thiolesterase that catalyzes the hydrolysis of S-D-lactoyl-glutathione to form glutathione and D-lactic acid.</text>
</comment>
<evidence type="ECO:0000313" key="10">
    <source>
        <dbReference type="Proteomes" id="UP001168380"/>
    </source>
</evidence>
<comment type="catalytic activity">
    <reaction evidence="1 7">
        <text>an S-(2-hydroxyacyl)glutathione + H2O = a 2-hydroxy carboxylate + glutathione + H(+)</text>
        <dbReference type="Rhea" id="RHEA:21864"/>
        <dbReference type="ChEBI" id="CHEBI:15377"/>
        <dbReference type="ChEBI" id="CHEBI:15378"/>
        <dbReference type="ChEBI" id="CHEBI:57925"/>
        <dbReference type="ChEBI" id="CHEBI:58896"/>
        <dbReference type="ChEBI" id="CHEBI:71261"/>
        <dbReference type="EC" id="3.1.2.6"/>
    </reaction>
</comment>
<feature type="binding site" evidence="7">
    <location>
        <position position="158"/>
    </location>
    <ligand>
        <name>Zn(2+)</name>
        <dbReference type="ChEBI" id="CHEBI:29105"/>
        <label>2</label>
    </ligand>
</feature>
<evidence type="ECO:0000259" key="8">
    <source>
        <dbReference type="SMART" id="SM00849"/>
    </source>
</evidence>
<protein>
    <recommendedName>
        <fullName evidence="7">Hydroxyacylglutathione hydrolase</fullName>
        <ecNumber evidence="7">3.1.2.6</ecNumber>
    </recommendedName>
    <alternativeName>
        <fullName evidence="7">Glyoxalase II</fullName>
        <shortName evidence="7">Glx II</shortName>
    </alternativeName>
</protein>
<proteinExistence type="inferred from homology"/>
<dbReference type="InterPro" id="IPR032282">
    <property type="entry name" value="HAGH_C"/>
</dbReference>
<dbReference type="InterPro" id="IPR017782">
    <property type="entry name" value="Hydroxyacylglutathione_Hdrlase"/>
</dbReference>
<feature type="binding site" evidence="7">
    <location>
        <position position="83"/>
    </location>
    <ligand>
        <name>Zn(2+)</name>
        <dbReference type="ChEBI" id="CHEBI:29105"/>
        <label>2</label>
    </ligand>
</feature>
<feature type="binding site" evidence="7">
    <location>
        <position position="158"/>
    </location>
    <ligand>
        <name>Zn(2+)</name>
        <dbReference type="ChEBI" id="CHEBI:29105"/>
        <label>1</label>
    </ligand>
</feature>
<feature type="binding site" evidence="7">
    <location>
        <position position="84"/>
    </location>
    <ligand>
        <name>Zn(2+)</name>
        <dbReference type="ChEBI" id="CHEBI:29105"/>
        <label>2</label>
    </ligand>
</feature>
<dbReference type="Gene3D" id="3.60.15.10">
    <property type="entry name" value="Ribonuclease Z/Hydroxyacylglutathione hydrolase-like"/>
    <property type="match status" value="1"/>
</dbReference>
<comment type="pathway">
    <text evidence="2 7">Secondary metabolite metabolism; methylglyoxal degradation; (R)-lactate from methylglyoxal: step 2/2.</text>
</comment>
<dbReference type="NCBIfam" id="TIGR03413">
    <property type="entry name" value="GSH_gloB"/>
    <property type="match status" value="1"/>
</dbReference>
<dbReference type="InterPro" id="IPR035680">
    <property type="entry name" value="Clx_II_MBL"/>
</dbReference>
<keyword evidence="5 7" id="KW-0378">Hydrolase</keyword>
<evidence type="ECO:0000256" key="6">
    <source>
        <dbReference type="ARBA" id="ARBA00022833"/>
    </source>
</evidence>
<name>A0ABT8TG04_9GAMM</name>
<dbReference type="EMBL" id="JAULRT010000052">
    <property type="protein sequence ID" value="MDO3382328.1"/>
    <property type="molecule type" value="Genomic_DNA"/>
</dbReference>
<dbReference type="Proteomes" id="UP001168380">
    <property type="component" value="Unassembled WGS sequence"/>
</dbReference>
<feature type="binding site" evidence="7">
    <location>
        <position position="79"/>
    </location>
    <ligand>
        <name>Zn(2+)</name>
        <dbReference type="ChEBI" id="CHEBI:29105"/>
        <label>1</label>
    </ligand>
</feature>
<dbReference type="InterPro" id="IPR001279">
    <property type="entry name" value="Metallo-B-lactamas"/>
</dbReference>
<evidence type="ECO:0000256" key="7">
    <source>
        <dbReference type="HAMAP-Rule" id="MF_01374"/>
    </source>
</evidence>
<keyword evidence="10" id="KW-1185">Reference proteome</keyword>
<keyword evidence="4 7" id="KW-0479">Metal-binding</keyword>
<keyword evidence="6 7" id="KW-0862">Zinc</keyword>
<evidence type="ECO:0000256" key="4">
    <source>
        <dbReference type="ARBA" id="ARBA00022723"/>
    </source>
</evidence>
<dbReference type="HAMAP" id="MF_01374">
    <property type="entry name" value="Glyoxalase_2"/>
    <property type="match status" value="1"/>
</dbReference>
<evidence type="ECO:0000256" key="5">
    <source>
        <dbReference type="ARBA" id="ARBA00022801"/>
    </source>
</evidence>
<dbReference type="PANTHER" id="PTHR43705">
    <property type="entry name" value="HYDROXYACYLGLUTATHIONE HYDROLASE"/>
    <property type="match status" value="1"/>
</dbReference>
<dbReference type="InterPro" id="IPR036866">
    <property type="entry name" value="RibonucZ/Hydroxyglut_hydro"/>
</dbReference>
<dbReference type="EC" id="3.1.2.6" evidence="7"/>
<comment type="similarity">
    <text evidence="3 7">Belongs to the metallo-beta-lactamase superfamily. Glyoxalase II family.</text>
</comment>
<feature type="binding site" evidence="7">
    <location>
        <position position="135"/>
    </location>
    <ligand>
        <name>Zn(2+)</name>
        <dbReference type="ChEBI" id="CHEBI:29105"/>
        <label>1</label>
    </ligand>
</feature>
<evidence type="ECO:0000256" key="2">
    <source>
        <dbReference type="ARBA" id="ARBA00004963"/>
    </source>
</evidence>
<evidence type="ECO:0000256" key="3">
    <source>
        <dbReference type="ARBA" id="ARBA00006759"/>
    </source>
</evidence>
<accession>A0ABT8TG04</accession>
<dbReference type="GO" id="GO:0004416">
    <property type="term" value="F:hydroxyacylglutathione hydrolase activity"/>
    <property type="evidence" value="ECO:0007669"/>
    <property type="project" value="UniProtKB-EC"/>
</dbReference>
<dbReference type="CDD" id="cd07723">
    <property type="entry name" value="hydroxyacylglutathione_hydrolase_MBL-fold"/>
    <property type="match status" value="1"/>
</dbReference>
<dbReference type="SMART" id="SM00849">
    <property type="entry name" value="Lactamase_B"/>
    <property type="match status" value="1"/>
</dbReference>
<comment type="cofactor">
    <cofactor evidence="7">
        <name>Zn(2+)</name>
        <dbReference type="ChEBI" id="CHEBI:29105"/>
    </cofactor>
    <text evidence="7">Binds 2 Zn(2+) ions per subunit.</text>
</comment>
<evidence type="ECO:0000313" key="9">
    <source>
        <dbReference type="EMBL" id="MDO3382328.1"/>
    </source>
</evidence>
<gene>
    <name evidence="7 9" type="primary">gloB</name>
    <name evidence="9" type="ORF">QWI16_09085</name>
</gene>
<dbReference type="InterPro" id="IPR050110">
    <property type="entry name" value="Glyoxalase_II_hydrolase"/>
</dbReference>
<dbReference type="PIRSF" id="PIRSF005457">
    <property type="entry name" value="Glx"/>
    <property type="match status" value="1"/>
</dbReference>
<dbReference type="Pfam" id="PF16123">
    <property type="entry name" value="HAGH_C"/>
    <property type="match status" value="1"/>
</dbReference>
<comment type="caution">
    <text evidence="9">The sequence shown here is derived from an EMBL/GenBank/DDBJ whole genome shotgun (WGS) entry which is preliminary data.</text>
</comment>
<dbReference type="Pfam" id="PF00753">
    <property type="entry name" value="Lactamase_B"/>
    <property type="match status" value="1"/>
</dbReference>
<feature type="domain" description="Metallo-beta-lactamase" evidence="8">
    <location>
        <begin position="35"/>
        <end position="196"/>
    </location>
</feature>
<feature type="binding site" evidence="7">
    <location>
        <position position="81"/>
    </location>
    <ligand>
        <name>Zn(2+)</name>
        <dbReference type="ChEBI" id="CHEBI:29105"/>
        <label>1</label>
    </ligand>
</feature>
<organism evidence="9 10">
    <name type="scientific">Gilvimarinus algae</name>
    <dbReference type="NCBI Taxonomy" id="3058037"/>
    <lineage>
        <taxon>Bacteria</taxon>
        <taxon>Pseudomonadati</taxon>
        <taxon>Pseudomonadota</taxon>
        <taxon>Gammaproteobacteria</taxon>
        <taxon>Cellvibrionales</taxon>
        <taxon>Cellvibrionaceae</taxon>
        <taxon>Gilvimarinus</taxon>
    </lineage>
</organism>
<dbReference type="PANTHER" id="PTHR43705:SF1">
    <property type="entry name" value="HYDROXYACYLGLUTATHIONE HYDROLASE GLOB"/>
    <property type="match status" value="1"/>
</dbReference>
<sequence length="284" mass="31550">MPDDSHRLAEQATGGSSAIKTEVRVRLYCLPALKTNYFWLLQPDEQVPEAYIFDPGDAAPVRDALQKHRLTLSGIVVTHHHWDHTDGIDSLLSTHPVPVYGPKSERIPQVTHTLSEGDTLTLGRLEFQVLATPGHTLDHIAFLLPRRGEQPASLFSADNIFGAGCGRMFECEPEVFLKTLKRLASLEAETRIYCSHEYTLANIAFALAVEPENAALQRRRDSEQARRDQSEPTVPLTLALELATNPFLRTDQPAVAAAAETHAGATLATEAEVFAEIRRWKDHF</sequence>
<evidence type="ECO:0000256" key="1">
    <source>
        <dbReference type="ARBA" id="ARBA00001623"/>
    </source>
</evidence>
<feature type="binding site" evidence="7">
    <location>
        <position position="196"/>
    </location>
    <ligand>
        <name>Zn(2+)</name>
        <dbReference type="ChEBI" id="CHEBI:29105"/>
        <label>2</label>
    </ligand>
</feature>
<dbReference type="SUPFAM" id="SSF56281">
    <property type="entry name" value="Metallo-hydrolase/oxidoreductase"/>
    <property type="match status" value="1"/>
</dbReference>
<reference evidence="9" key="1">
    <citation type="submission" date="2023-07" db="EMBL/GenBank/DDBJ databases">
        <title>Gilvimarinus algae sp. nov., isolated from the surface of Kelp.</title>
        <authorList>
            <person name="Sun Y.Y."/>
            <person name="Gong Y."/>
            <person name="Du Z.J."/>
        </authorList>
    </citation>
    <scope>NUCLEOTIDE SEQUENCE</scope>
    <source>
        <strain evidence="9">SDUM040014</strain>
    </source>
</reference>
<dbReference type="RefSeq" id="WP_302712514.1">
    <property type="nucleotide sequence ID" value="NZ_JAULRT010000052.1"/>
</dbReference>
<comment type="subunit">
    <text evidence="7">Monomer.</text>
</comment>